<name>A0A2S6GZG5_9PSEU</name>
<dbReference type="RefSeq" id="WP_104477582.1">
    <property type="nucleotide sequence ID" value="NZ_CP154825.1"/>
</dbReference>
<keyword evidence="2" id="KW-1185">Reference proteome</keyword>
<gene>
    <name evidence="1" type="ORF">CLV40_102471</name>
</gene>
<reference evidence="1 2" key="1">
    <citation type="submission" date="2018-02" db="EMBL/GenBank/DDBJ databases">
        <title>Genomic Encyclopedia of Archaeal and Bacterial Type Strains, Phase II (KMG-II): from individual species to whole genera.</title>
        <authorList>
            <person name="Goeker M."/>
        </authorList>
    </citation>
    <scope>NUCLEOTIDE SEQUENCE [LARGE SCALE GENOMIC DNA]</scope>
    <source>
        <strain evidence="1 2">YU 961-1</strain>
    </source>
</reference>
<dbReference type="AlphaFoldDB" id="A0A2S6GZG5"/>
<comment type="caution">
    <text evidence="1">The sequence shown here is derived from an EMBL/GenBank/DDBJ whole genome shotgun (WGS) entry which is preliminary data.</text>
</comment>
<dbReference type="EMBL" id="PTIX01000002">
    <property type="protein sequence ID" value="PPK70556.1"/>
    <property type="molecule type" value="Genomic_DNA"/>
</dbReference>
<dbReference type="Proteomes" id="UP000239203">
    <property type="component" value="Unassembled WGS sequence"/>
</dbReference>
<evidence type="ECO:0000313" key="1">
    <source>
        <dbReference type="EMBL" id="PPK70556.1"/>
    </source>
</evidence>
<evidence type="ECO:0000313" key="2">
    <source>
        <dbReference type="Proteomes" id="UP000239203"/>
    </source>
</evidence>
<proteinExistence type="predicted"/>
<accession>A0A2S6GZG5</accession>
<sequence>MTPTALARLTPSNVPTELPPLAVTSRLGTIPSAFVHPTLSIAPAELPLLAAGGAVLDAVASASLPWGGLGSRHTIESTGGAA</sequence>
<protein>
    <submittedName>
        <fullName evidence="1">Uncharacterized protein</fullName>
    </submittedName>
</protein>
<organism evidence="1 2">
    <name type="scientific">Actinokineospora auranticolor</name>
    <dbReference type="NCBI Taxonomy" id="155976"/>
    <lineage>
        <taxon>Bacteria</taxon>
        <taxon>Bacillati</taxon>
        <taxon>Actinomycetota</taxon>
        <taxon>Actinomycetes</taxon>
        <taxon>Pseudonocardiales</taxon>
        <taxon>Pseudonocardiaceae</taxon>
        <taxon>Actinokineospora</taxon>
    </lineage>
</organism>